<evidence type="ECO:0000313" key="2">
    <source>
        <dbReference type="EMBL" id="CAB9527883.1"/>
    </source>
</evidence>
<feature type="chain" id="PRO_5040179812" evidence="1">
    <location>
        <begin position="22"/>
        <end position="138"/>
    </location>
</feature>
<protein>
    <submittedName>
        <fullName evidence="2">Uncharacterized protein</fullName>
    </submittedName>
</protein>
<organism evidence="2 3">
    <name type="scientific">Seminavis robusta</name>
    <dbReference type="NCBI Taxonomy" id="568900"/>
    <lineage>
        <taxon>Eukaryota</taxon>
        <taxon>Sar</taxon>
        <taxon>Stramenopiles</taxon>
        <taxon>Ochrophyta</taxon>
        <taxon>Bacillariophyta</taxon>
        <taxon>Bacillariophyceae</taxon>
        <taxon>Bacillariophycidae</taxon>
        <taxon>Naviculales</taxon>
        <taxon>Naviculaceae</taxon>
        <taxon>Seminavis</taxon>
    </lineage>
</organism>
<dbReference type="EMBL" id="CAICTM010002096">
    <property type="protein sequence ID" value="CAB9527883.1"/>
    <property type="molecule type" value="Genomic_DNA"/>
</dbReference>
<dbReference type="Proteomes" id="UP001153069">
    <property type="component" value="Unassembled WGS sequence"/>
</dbReference>
<comment type="caution">
    <text evidence="2">The sequence shown here is derived from an EMBL/GenBank/DDBJ whole genome shotgun (WGS) entry which is preliminary data.</text>
</comment>
<evidence type="ECO:0000313" key="3">
    <source>
        <dbReference type="Proteomes" id="UP001153069"/>
    </source>
</evidence>
<reference evidence="2" key="1">
    <citation type="submission" date="2020-06" db="EMBL/GenBank/DDBJ databases">
        <authorList>
            <consortium name="Plant Systems Biology data submission"/>
        </authorList>
    </citation>
    <scope>NUCLEOTIDE SEQUENCE</scope>
    <source>
        <strain evidence="2">D6</strain>
    </source>
</reference>
<proteinExistence type="predicted"/>
<name>A0A9N8EW73_9STRA</name>
<evidence type="ECO:0000256" key="1">
    <source>
        <dbReference type="SAM" id="SignalP"/>
    </source>
</evidence>
<gene>
    <name evidence="2" type="ORF">SEMRO_2098_G314390.1</name>
</gene>
<dbReference type="OrthoDB" id="43417at2759"/>
<dbReference type="AlphaFoldDB" id="A0A9N8EW73"/>
<sequence>MLSRNVFLLVCLLCLAGISQASSGLRATEEQSERHLQFDSLFPTDLCKNGPGDDDIGPCDTTKFVICGPGEVRCYNRKVWRDKFHTDIKQPMFYIDYDLVLCYPQFSGACSSCSPGRFCQAESRCILDELNYDCPMWL</sequence>
<keyword evidence="1" id="KW-0732">Signal</keyword>
<feature type="signal peptide" evidence="1">
    <location>
        <begin position="1"/>
        <end position="21"/>
    </location>
</feature>
<keyword evidence="3" id="KW-1185">Reference proteome</keyword>
<accession>A0A9N8EW73</accession>